<feature type="transmembrane region" description="Helical" evidence="1">
    <location>
        <begin position="12"/>
        <end position="31"/>
    </location>
</feature>
<proteinExistence type="predicted"/>
<organism evidence="2 3">
    <name type="scientific">Phenylobacterium koreense</name>
    <dbReference type="NCBI Taxonomy" id="266125"/>
    <lineage>
        <taxon>Bacteria</taxon>
        <taxon>Pseudomonadati</taxon>
        <taxon>Pseudomonadota</taxon>
        <taxon>Alphaproteobacteria</taxon>
        <taxon>Caulobacterales</taxon>
        <taxon>Caulobacteraceae</taxon>
        <taxon>Phenylobacterium</taxon>
    </lineage>
</organism>
<sequence>MTELRLMDVARPYLWVAATAFTIGFAGYLIFGQPRAPAYAERSPPVASDSLRAA</sequence>
<accession>A0ABV2EIM8</accession>
<keyword evidence="1" id="KW-0812">Transmembrane</keyword>
<evidence type="ECO:0000256" key="1">
    <source>
        <dbReference type="SAM" id="Phobius"/>
    </source>
</evidence>
<dbReference type="EMBL" id="JBEPLU010000001">
    <property type="protein sequence ID" value="MET3526898.1"/>
    <property type="molecule type" value="Genomic_DNA"/>
</dbReference>
<protein>
    <recommendedName>
        <fullName evidence="4">CcoQ/FixQ family Cbb3-type cytochrome c oxidase assembly chaperone</fullName>
    </recommendedName>
</protein>
<evidence type="ECO:0000313" key="3">
    <source>
        <dbReference type="Proteomes" id="UP001549110"/>
    </source>
</evidence>
<reference evidence="2 3" key="1">
    <citation type="submission" date="2024-06" db="EMBL/GenBank/DDBJ databases">
        <title>Genomic Encyclopedia of Type Strains, Phase IV (KMG-IV): sequencing the most valuable type-strain genomes for metagenomic binning, comparative biology and taxonomic classification.</title>
        <authorList>
            <person name="Goeker M."/>
        </authorList>
    </citation>
    <scope>NUCLEOTIDE SEQUENCE [LARGE SCALE GENOMIC DNA]</scope>
    <source>
        <strain evidence="2 3">DSM 17809</strain>
    </source>
</reference>
<dbReference type="Proteomes" id="UP001549110">
    <property type="component" value="Unassembled WGS sequence"/>
</dbReference>
<evidence type="ECO:0000313" key="2">
    <source>
        <dbReference type="EMBL" id="MET3526898.1"/>
    </source>
</evidence>
<keyword evidence="3" id="KW-1185">Reference proteome</keyword>
<dbReference type="RefSeq" id="WP_331931481.1">
    <property type="nucleotide sequence ID" value="NZ_JBEPLU010000001.1"/>
</dbReference>
<gene>
    <name evidence="2" type="ORF">ABID41_001993</name>
</gene>
<name>A0ABV2EIM8_9CAUL</name>
<keyword evidence="1" id="KW-1133">Transmembrane helix</keyword>
<comment type="caution">
    <text evidence="2">The sequence shown here is derived from an EMBL/GenBank/DDBJ whole genome shotgun (WGS) entry which is preliminary data.</text>
</comment>
<evidence type="ECO:0008006" key="4">
    <source>
        <dbReference type="Google" id="ProtNLM"/>
    </source>
</evidence>
<keyword evidence="1" id="KW-0472">Membrane</keyword>